<feature type="transmembrane region" description="Helical" evidence="6">
    <location>
        <begin position="288"/>
        <end position="321"/>
    </location>
</feature>
<dbReference type="GO" id="GO:0016020">
    <property type="term" value="C:membrane"/>
    <property type="evidence" value="ECO:0007669"/>
    <property type="project" value="UniProtKB-SubCell"/>
</dbReference>
<accession>A0A1L3GQK4</accession>
<evidence type="ECO:0000259" key="7">
    <source>
        <dbReference type="PROSITE" id="PS51371"/>
    </source>
</evidence>
<sequence>MDLSAIFSALGVIFCGTLIGGRVAGMLHVPRVTGYLLTGLLVGPSFAHLTGLPQLISSEVLKDLRIVTDIALGLILLSIGGQCRTENLKRWKHRILWFSFGEICLTFLLVTLSVASLNLLVVKTSLPGFSLVETSLTLALLLGTITITTAPAVTLMVIREYKADGPVTHTALTLVGLNNVVSILAFIVLSQILLQPDFPIASVLWQMLGPLLVGGLLGFAASVWAQRLETPSEKKLLLLGAVFTVTGVCRTLGISPLLATLFLGLVLANSSPRWHLLEESLQQFDYPLYVAFFFIAGANLHLETLPNIGLLGLGYFCARVLGKLVGARVGAHFGNFNRERGIHTGFTLLAQGGVAIGLATTLTRQWPAGGRLLETMVLGSVVLFELIGPLAIRFGLVRAGEVPILSLLEKRAPQGTIEGLHNVVQHFRSSLGIPAGHQLSDPGDILVKHIMRRNVETITNDTPFNELLHLIAHSRYDRFPVIDGDGHFVGMINYTEIRNLVFEPTLAKLVVASDLAGERHIAMHPDQTLREALEILQKYRYISYFPVIDPEQPKHLLGILSQNDLLAAFRRAGKQ</sequence>
<evidence type="ECO:0000313" key="8">
    <source>
        <dbReference type="EMBL" id="APG28222.1"/>
    </source>
</evidence>
<keyword evidence="5" id="KW-0129">CBS domain</keyword>
<dbReference type="RefSeq" id="WP_072284202.1">
    <property type="nucleotide sequence ID" value="NZ_CP015519.1"/>
</dbReference>
<evidence type="ECO:0000256" key="2">
    <source>
        <dbReference type="ARBA" id="ARBA00022692"/>
    </source>
</evidence>
<dbReference type="SMART" id="SM00116">
    <property type="entry name" value="CBS"/>
    <property type="match status" value="2"/>
</dbReference>
<feature type="transmembrane region" description="Helical" evidence="6">
    <location>
        <begin position="6"/>
        <end position="25"/>
    </location>
</feature>
<evidence type="ECO:0000256" key="3">
    <source>
        <dbReference type="ARBA" id="ARBA00022989"/>
    </source>
</evidence>
<name>A0A1L3GQK4_9BACT</name>
<keyword evidence="9" id="KW-1185">Reference proteome</keyword>
<dbReference type="PROSITE" id="PS51371">
    <property type="entry name" value="CBS"/>
    <property type="match status" value="2"/>
</dbReference>
<feature type="transmembrane region" description="Helical" evidence="6">
    <location>
        <begin position="375"/>
        <end position="396"/>
    </location>
</feature>
<reference evidence="8 9" key="1">
    <citation type="journal article" date="2017" name="Genome Announc.">
        <title>Complete Genome Sequences of Two Acetylene-Fermenting Pelobacter acetylenicus Strains.</title>
        <authorList>
            <person name="Sutton J.M."/>
            <person name="Baesman S.M."/>
            <person name="Fierst J.L."/>
            <person name="Poret-Peterson A.T."/>
            <person name="Oremland R.S."/>
            <person name="Dunlap D.S."/>
            <person name="Akob D.M."/>
        </authorList>
    </citation>
    <scope>NUCLEOTIDE SEQUENCE [LARGE SCALE GENOMIC DNA]</scope>
    <source>
        <strain evidence="8 9">SFB93</strain>
    </source>
</reference>
<keyword evidence="2 6" id="KW-0812">Transmembrane</keyword>
<feature type="transmembrane region" description="Helical" evidence="6">
    <location>
        <begin position="95"/>
        <end position="116"/>
    </location>
</feature>
<dbReference type="Pfam" id="PF00999">
    <property type="entry name" value="Na_H_Exchanger"/>
    <property type="match status" value="1"/>
</dbReference>
<keyword evidence="3 6" id="KW-1133">Transmembrane helix</keyword>
<proteinExistence type="predicted"/>
<dbReference type="InterPro" id="IPR046342">
    <property type="entry name" value="CBS_dom_sf"/>
</dbReference>
<feature type="transmembrane region" description="Helical" evidence="6">
    <location>
        <begin position="342"/>
        <end position="363"/>
    </location>
</feature>
<dbReference type="Proteomes" id="UP000182517">
    <property type="component" value="Chromosome"/>
</dbReference>
<dbReference type="Gene3D" id="1.20.1530.20">
    <property type="match status" value="1"/>
</dbReference>
<dbReference type="Pfam" id="PF00571">
    <property type="entry name" value="CBS"/>
    <property type="match status" value="2"/>
</dbReference>
<feature type="domain" description="CBS" evidence="7">
    <location>
        <begin position="516"/>
        <end position="575"/>
    </location>
</feature>
<dbReference type="Gene3D" id="3.10.580.10">
    <property type="entry name" value="CBS-domain"/>
    <property type="match status" value="1"/>
</dbReference>
<dbReference type="PANTHER" id="PTHR43021">
    <property type="entry name" value="NA(+)/H(+) ANTIPORTER-RELATED"/>
    <property type="match status" value="1"/>
</dbReference>
<evidence type="ECO:0000256" key="4">
    <source>
        <dbReference type="ARBA" id="ARBA00023136"/>
    </source>
</evidence>
<comment type="subcellular location">
    <subcellularLocation>
        <location evidence="1">Membrane</location>
        <topology evidence="1">Multi-pass membrane protein</topology>
    </subcellularLocation>
</comment>
<feature type="transmembrane region" description="Helical" evidence="6">
    <location>
        <begin position="236"/>
        <end position="268"/>
    </location>
</feature>
<organism evidence="8 9">
    <name type="scientific">Syntrophotalea acetylenivorans</name>
    <dbReference type="NCBI Taxonomy" id="1842532"/>
    <lineage>
        <taxon>Bacteria</taxon>
        <taxon>Pseudomonadati</taxon>
        <taxon>Thermodesulfobacteriota</taxon>
        <taxon>Desulfuromonadia</taxon>
        <taxon>Desulfuromonadales</taxon>
        <taxon>Syntrophotaleaceae</taxon>
        <taxon>Syntrophotalea</taxon>
    </lineage>
</organism>
<dbReference type="PANTHER" id="PTHR43021:SF2">
    <property type="entry name" value="CATION_H+ EXCHANGER DOMAIN-CONTAINING PROTEIN"/>
    <property type="match status" value="1"/>
</dbReference>
<dbReference type="InterPro" id="IPR038770">
    <property type="entry name" value="Na+/solute_symporter_sf"/>
</dbReference>
<feature type="transmembrane region" description="Helical" evidence="6">
    <location>
        <begin position="136"/>
        <end position="158"/>
    </location>
</feature>
<dbReference type="AlphaFoldDB" id="A0A1L3GQK4"/>
<evidence type="ECO:0000256" key="5">
    <source>
        <dbReference type="PROSITE-ProRule" id="PRU00703"/>
    </source>
</evidence>
<feature type="transmembrane region" description="Helical" evidence="6">
    <location>
        <begin position="200"/>
        <end position="224"/>
    </location>
</feature>
<dbReference type="GO" id="GO:0015297">
    <property type="term" value="F:antiporter activity"/>
    <property type="evidence" value="ECO:0007669"/>
    <property type="project" value="InterPro"/>
</dbReference>
<evidence type="ECO:0000256" key="1">
    <source>
        <dbReference type="ARBA" id="ARBA00004141"/>
    </source>
</evidence>
<dbReference type="KEGG" id="pef:A7E78_10415"/>
<evidence type="ECO:0000256" key="6">
    <source>
        <dbReference type="SAM" id="Phobius"/>
    </source>
</evidence>
<protein>
    <recommendedName>
        <fullName evidence="7">CBS domain-containing protein</fullName>
    </recommendedName>
</protein>
<feature type="domain" description="CBS" evidence="7">
    <location>
        <begin position="451"/>
        <end position="509"/>
    </location>
</feature>
<feature type="transmembrane region" description="Helical" evidence="6">
    <location>
        <begin position="170"/>
        <end position="194"/>
    </location>
</feature>
<dbReference type="OrthoDB" id="9783404at2"/>
<feature type="transmembrane region" description="Helical" evidence="6">
    <location>
        <begin position="32"/>
        <end position="52"/>
    </location>
</feature>
<evidence type="ECO:0000313" key="9">
    <source>
        <dbReference type="Proteomes" id="UP000182517"/>
    </source>
</evidence>
<dbReference type="Gene3D" id="3.90.1280.20">
    <property type="match status" value="1"/>
</dbReference>
<dbReference type="EMBL" id="CP015519">
    <property type="protein sequence ID" value="APG28222.1"/>
    <property type="molecule type" value="Genomic_DNA"/>
</dbReference>
<dbReference type="SUPFAM" id="SSF54631">
    <property type="entry name" value="CBS-domain pair"/>
    <property type="match status" value="1"/>
</dbReference>
<keyword evidence="4 6" id="KW-0472">Membrane</keyword>
<feature type="transmembrane region" description="Helical" evidence="6">
    <location>
        <begin position="64"/>
        <end position="83"/>
    </location>
</feature>
<dbReference type="InterPro" id="IPR006153">
    <property type="entry name" value="Cation/H_exchanger_TM"/>
</dbReference>
<dbReference type="STRING" id="1842532.A7E78_10415"/>
<dbReference type="GO" id="GO:1902600">
    <property type="term" value="P:proton transmembrane transport"/>
    <property type="evidence" value="ECO:0007669"/>
    <property type="project" value="InterPro"/>
</dbReference>
<gene>
    <name evidence="8" type="ORF">A7E78_10415</name>
</gene>
<dbReference type="InterPro" id="IPR000644">
    <property type="entry name" value="CBS_dom"/>
</dbReference>